<dbReference type="InterPro" id="IPR051680">
    <property type="entry name" value="ATP-dep_Glu-Cys_Ligase-2"/>
</dbReference>
<feature type="domain" description="Circularly permuted ATP-grasp type 2" evidence="2">
    <location>
        <begin position="89"/>
        <end position="445"/>
    </location>
</feature>
<dbReference type="PANTHER" id="PTHR34595">
    <property type="entry name" value="BLR5612 PROTEIN"/>
    <property type="match status" value="1"/>
</dbReference>
<dbReference type="Gene3D" id="3.30.1490.270">
    <property type="match status" value="1"/>
</dbReference>
<dbReference type="InterPro" id="IPR025841">
    <property type="entry name" value="CP_ATPgrasp_2"/>
</dbReference>
<dbReference type="PANTHER" id="PTHR34595:SF7">
    <property type="entry name" value="SLL1039 PROTEIN"/>
    <property type="match status" value="1"/>
</dbReference>
<reference evidence="3" key="1">
    <citation type="submission" date="2020-02" db="EMBL/GenBank/DDBJ databases">
        <authorList>
            <person name="Meier V. D."/>
        </authorList>
    </citation>
    <scope>NUCLEOTIDE SEQUENCE</scope>
    <source>
        <strain evidence="3">AVDCRST_MAG02</strain>
    </source>
</reference>
<evidence type="ECO:0000313" key="3">
    <source>
        <dbReference type="EMBL" id="CAA9476759.1"/>
    </source>
</evidence>
<dbReference type="Pfam" id="PF14403">
    <property type="entry name" value="CP_ATPgrasp_2"/>
    <property type="match status" value="1"/>
</dbReference>
<dbReference type="InterPro" id="IPR016450">
    <property type="entry name" value="UCP005522"/>
</dbReference>
<proteinExistence type="predicted"/>
<dbReference type="Gene3D" id="3.40.50.11290">
    <property type="match status" value="1"/>
</dbReference>
<feature type="region of interest" description="Disordered" evidence="1">
    <location>
        <begin position="1"/>
        <end position="20"/>
    </location>
</feature>
<gene>
    <name evidence="3" type="ORF">AVDCRST_MAG02-4177</name>
</gene>
<sequence>MIHDESAPAGTGPERPAPEPAFLNEVFDGDGPARAHYTPLFDALGAMEDGEFAGRISRANGRLRDMGATFVLPDDPDDAGRIFPVDWIPRIIPADHWQTLSAGLSQRGRAINAWLREVYGGHQDVVPDEIVRDSVFYKPHVFPGEAPVHVYGPDVVQVEPGEYVVLEDNARVPSGIAYSDVIRRVGMEVLPDLFEVYRLAEIFSYYSRLRETLLASAPPGVEEPHVAVVTRGGRDPAFFEHERIARSCGLPLLTLSDCFVKGGEVRTRPDGRRLDAMYRRFDEDYVDTDLPEMKEVYLNGKIGFVNAFGAGVADDKAVFPFVPAMIENHLGEKPILQNAPTYSLVEEETRAEVLDRLSELVLKPREGYGAQGMLIGPEATREDLDDAIRQIKQNPANFVAQECLDFSTHITHDGRDGPREAFVDLRAFVLPALDHVMPGGLTRVARPGTRVVNSSAGGSSKDTWVLEYPDRQRRDAGVRVRDGVVGLPKTRSRRS</sequence>
<evidence type="ECO:0000256" key="1">
    <source>
        <dbReference type="SAM" id="MobiDB-lite"/>
    </source>
</evidence>
<dbReference type="SUPFAM" id="SSF56059">
    <property type="entry name" value="Glutathione synthetase ATP-binding domain-like"/>
    <property type="match status" value="1"/>
</dbReference>
<name>A0A6J4RM25_9ACTN</name>
<dbReference type="EMBL" id="CADCVH010000117">
    <property type="protein sequence ID" value="CAA9476759.1"/>
    <property type="molecule type" value="Genomic_DNA"/>
</dbReference>
<protein>
    <submittedName>
        <fullName evidence="3">Protein containing domains DUF404, DUF407</fullName>
    </submittedName>
</protein>
<dbReference type="AlphaFoldDB" id="A0A6J4RM25"/>
<organism evidence="3">
    <name type="scientific">uncultured Rubrobacteraceae bacterium</name>
    <dbReference type="NCBI Taxonomy" id="349277"/>
    <lineage>
        <taxon>Bacteria</taxon>
        <taxon>Bacillati</taxon>
        <taxon>Actinomycetota</taxon>
        <taxon>Rubrobacteria</taxon>
        <taxon>Rubrobacterales</taxon>
        <taxon>Rubrobacteraceae</taxon>
        <taxon>environmental samples</taxon>
    </lineage>
</organism>
<accession>A0A6J4RM25</accession>
<evidence type="ECO:0000259" key="2">
    <source>
        <dbReference type="Pfam" id="PF14403"/>
    </source>
</evidence>
<dbReference type="PIRSF" id="PIRSF005522">
    <property type="entry name" value="UCP005522"/>
    <property type="match status" value="1"/>
</dbReference>